<dbReference type="Proteomes" id="UP000663877">
    <property type="component" value="Unassembled WGS sequence"/>
</dbReference>
<dbReference type="InterPro" id="IPR045113">
    <property type="entry name" value="Rpb7-like"/>
</dbReference>
<organism evidence="18 26">
    <name type="scientific">Adineta steineri</name>
    <dbReference type="NCBI Taxonomy" id="433720"/>
    <lineage>
        <taxon>Eukaryota</taxon>
        <taxon>Metazoa</taxon>
        <taxon>Spiralia</taxon>
        <taxon>Gnathifera</taxon>
        <taxon>Rotifera</taxon>
        <taxon>Eurotatoria</taxon>
        <taxon>Bdelloidea</taxon>
        <taxon>Adinetida</taxon>
        <taxon>Adinetidae</taxon>
        <taxon>Adineta</taxon>
    </lineage>
</organism>
<dbReference type="AlphaFoldDB" id="A0A814J7H4"/>
<dbReference type="GO" id="GO:0005666">
    <property type="term" value="C:RNA polymerase III complex"/>
    <property type="evidence" value="ECO:0007669"/>
    <property type="project" value="TreeGrafter"/>
</dbReference>
<dbReference type="SUPFAM" id="SSF88798">
    <property type="entry name" value="N-terminal, heterodimerisation domain of RBP7 (RpoE)"/>
    <property type="match status" value="1"/>
</dbReference>
<evidence type="ECO:0000313" key="21">
    <source>
        <dbReference type="EMBL" id="CAF1389927.1"/>
    </source>
</evidence>
<evidence type="ECO:0000313" key="23">
    <source>
        <dbReference type="EMBL" id="CAF3600738.1"/>
    </source>
</evidence>
<evidence type="ECO:0000256" key="11">
    <source>
        <dbReference type="ARBA" id="ARBA00072526"/>
    </source>
</evidence>
<dbReference type="EMBL" id="CAJNOG010000598">
    <property type="protein sequence ID" value="CAF1310310.1"/>
    <property type="molecule type" value="Genomic_DNA"/>
</dbReference>
<keyword evidence="25" id="KW-1185">Reference proteome</keyword>
<dbReference type="FunFam" id="3.30.1490.120:FF:000002">
    <property type="entry name" value="DNA-directed RNA polymerase III subunit RPC8"/>
    <property type="match status" value="1"/>
</dbReference>
<keyword evidence="8" id="KW-0539">Nucleus</keyword>
<keyword evidence="6" id="KW-0051">Antiviral defense</keyword>
<gene>
    <name evidence="18" type="ORF">BJG266_LOCUS17674</name>
    <name evidence="16" type="ORF">IZO911_LOCUS9121</name>
    <name evidence="20" type="ORF">JYZ213_LOCUS32817</name>
    <name evidence="24" type="ORF">KXQ929_LOCUS6846</name>
    <name evidence="23" type="ORF">OKA104_LOCUS6601</name>
    <name evidence="22" type="ORF">OXD698_LOCUS5981</name>
    <name evidence="17" type="ORF">QVE165_LOCUS16448</name>
    <name evidence="21" type="ORF">QVE165_LOCUS36152</name>
    <name evidence="19" type="ORF">VCS650_LOCUS26872</name>
</gene>
<dbReference type="InterPro" id="IPR012340">
    <property type="entry name" value="NA-bd_OB-fold"/>
</dbReference>
<evidence type="ECO:0000313" key="26">
    <source>
        <dbReference type="Proteomes" id="UP000663877"/>
    </source>
</evidence>
<evidence type="ECO:0000256" key="5">
    <source>
        <dbReference type="ARBA" id="ARBA00022859"/>
    </source>
</evidence>
<evidence type="ECO:0000256" key="13">
    <source>
        <dbReference type="ARBA" id="ARBA00078855"/>
    </source>
</evidence>
<dbReference type="EMBL" id="CAJOBB010000271">
    <property type="protein sequence ID" value="CAF3634499.1"/>
    <property type="molecule type" value="Genomic_DNA"/>
</dbReference>
<evidence type="ECO:0000256" key="4">
    <source>
        <dbReference type="ARBA" id="ARBA00022588"/>
    </source>
</evidence>
<dbReference type="SUPFAM" id="SSF50249">
    <property type="entry name" value="Nucleic acid-binding proteins"/>
    <property type="match status" value="1"/>
</dbReference>
<dbReference type="EMBL" id="CAJOAY010000244">
    <property type="protein sequence ID" value="CAF3600738.1"/>
    <property type="molecule type" value="Genomic_DNA"/>
</dbReference>
<evidence type="ECO:0000313" key="22">
    <source>
        <dbReference type="EMBL" id="CAF3592395.1"/>
    </source>
</evidence>
<evidence type="ECO:0000256" key="7">
    <source>
        <dbReference type="ARBA" id="ARBA00023163"/>
    </source>
</evidence>
<keyword evidence="5" id="KW-0391">Immunity</keyword>
<dbReference type="Gene3D" id="2.40.50.140">
    <property type="entry name" value="Nucleic acid-binding proteins"/>
    <property type="match status" value="1"/>
</dbReference>
<dbReference type="GO" id="GO:0006384">
    <property type="term" value="P:transcription initiation at RNA polymerase III promoter"/>
    <property type="evidence" value="ECO:0007669"/>
    <property type="project" value="TreeGrafter"/>
</dbReference>
<dbReference type="OrthoDB" id="10256606at2759"/>
<evidence type="ECO:0000259" key="14">
    <source>
        <dbReference type="Pfam" id="PF03876"/>
    </source>
</evidence>
<comment type="function">
    <text evidence="9">DNA-dependent RNA polymerase catalyzes the transcription of DNA into RNA using the four ribonucleoside triphosphates as substrates. Specific peripheric component of RNA polymerase III (Pol III) which synthesizes small non-coding RNAs including 5S rRNA, snRNAs, tRNAs and miRNAs from at least 500 distinct genomic loci. With CRCP/RPC9 forms a mobile stalk that protrudes from Pol III core and functions primarily in transcription initiation. Pol III plays a key role in sensing and limiting infection by intracellular bacteria and DNA viruses. Acts as nuclear and cytosolic DNA sensor involved in innate immune response. Can sense non-self dsDNA that serves as template for transcription into dsRNA. The non-self RNA polymerase III transcripts, such as Epstein-Barr virus-encoded RNAs (EBERs) induce type I interferon and NF-kappa-B through the RIG-I pathway.</text>
</comment>
<dbReference type="Proteomes" id="UP000663844">
    <property type="component" value="Unassembled WGS sequence"/>
</dbReference>
<reference evidence="18" key="1">
    <citation type="submission" date="2021-02" db="EMBL/GenBank/DDBJ databases">
        <authorList>
            <person name="Nowell W R."/>
        </authorList>
    </citation>
    <scope>NUCLEOTIDE SEQUENCE</scope>
</reference>
<dbReference type="Proteomes" id="UP000663845">
    <property type="component" value="Unassembled WGS sequence"/>
</dbReference>
<dbReference type="GO" id="GO:0045087">
    <property type="term" value="P:innate immune response"/>
    <property type="evidence" value="ECO:0007669"/>
    <property type="project" value="UniProtKB-KW"/>
</dbReference>
<evidence type="ECO:0000313" key="25">
    <source>
        <dbReference type="Proteomes" id="UP000663832"/>
    </source>
</evidence>
<accession>A0A814J7H4</accession>
<evidence type="ECO:0000256" key="6">
    <source>
        <dbReference type="ARBA" id="ARBA00023118"/>
    </source>
</evidence>
<dbReference type="EMBL" id="CAJNOM010000359">
    <property type="protein sequence ID" value="CAF1389927.1"/>
    <property type="molecule type" value="Genomic_DNA"/>
</dbReference>
<dbReference type="Pfam" id="PF03876">
    <property type="entry name" value="SHS2_Rpb7-N"/>
    <property type="match status" value="1"/>
</dbReference>
<dbReference type="EMBL" id="CAJNOE010000063">
    <property type="protein sequence ID" value="CAF0842125.1"/>
    <property type="molecule type" value="Genomic_DNA"/>
</dbReference>
<name>A0A814J7H4_9BILA</name>
<keyword evidence="7" id="KW-0804">Transcription</keyword>
<dbReference type="Proteomes" id="UP000663891">
    <property type="component" value="Unassembled WGS sequence"/>
</dbReference>
<proteinExistence type="inferred from homology"/>
<dbReference type="FunFam" id="2.40.50.140:FF:000130">
    <property type="entry name" value="DNA-directed RNA polymerase III subunit RPC8"/>
    <property type="match status" value="1"/>
</dbReference>
<evidence type="ECO:0000256" key="3">
    <source>
        <dbReference type="ARBA" id="ARBA00022478"/>
    </source>
</evidence>
<evidence type="ECO:0000313" key="19">
    <source>
        <dbReference type="EMBL" id="CAF1223898.1"/>
    </source>
</evidence>
<comment type="similarity">
    <text evidence="2">Belongs to the eukaryotic RPB7/RPC8 RNA polymerase subunit family.</text>
</comment>
<feature type="domain" description="RNA polymerase III subunit Rpc25" evidence="15">
    <location>
        <begin position="83"/>
        <end position="203"/>
    </location>
</feature>
<evidence type="ECO:0000313" key="20">
    <source>
        <dbReference type="EMBL" id="CAF1310310.1"/>
    </source>
</evidence>
<dbReference type="Gene3D" id="3.30.1490.120">
    <property type="entry name" value="RNA polymerase Rpb7-like, N-terminal domain"/>
    <property type="match status" value="1"/>
</dbReference>
<sequence length="207" mass="23404">MFVVATLDDTVSIAPHLFNEQLSMIVAEELDRKLANTIFQELGLCICLYDILSMGDCILLPSDANFHIKVKFRYVVFRPNIDEILVGKIRSSSKDGITVTLGFFDDILIPSTKLQHPSRFIEAEQTWAWQYETDDETHDLVMDIGEEIRFRVVQEIFEDTAPKEMPNNGGSVAQNTGNDDDKKVPYTIIGSISEPGLGLKSWWIETS</sequence>
<dbReference type="Proteomes" id="UP000663860">
    <property type="component" value="Unassembled WGS sequence"/>
</dbReference>
<dbReference type="Proteomes" id="UP000663832">
    <property type="component" value="Unassembled WGS sequence"/>
</dbReference>
<protein>
    <recommendedName>
        <fullName evidence="11">DNA-directed RNA polymerase III subunit RPC8</fullName>
    </recommendedName>
    <alternativeName>
        <fullName evidence="13">DNA-directed RNA polymerase III subunit H</fullName>
    </alternativeName>
    <alternativeName>
        <fullName evidence="12">DNA-directed RNA polymerase III subunit rpc8</fullName>
    </alternativeName>
</protein>
<dbReference type="CDD" id="cd04330">
    <property type="entry name" value="RNAP_III_Rpc25_N"/>
    <property type="match status" value="1"/>
</dbReference>
<feature type="domain" description="RNA polymerase Rpb7-like N-terminal" evidence="14">
    <location>
        <begin position="9"/>
        <end position="63"/>
    </location>
</feature>
<keyword evidence="3" id="KW-0240">DNA-directed RNA polymerase</keyword>
<dbReference type="EMBL" id="CAJNOI010000087">
    <property type="protein sequence ID" value="CAF1033669.1"/>
    <property type="molecule type" value="Genomic_DNA"/>
</dbReference>
<evidence type="ECO:0000256" key="2">
    <source>
        <dbReference type="ARBA" id="ARBA00009307"/>
    </source>
</evidence>
<dbReference type="InterPro" id="IPR013238">
    <property type="entry name" value="RNA_pol_III_Rbc25"/>
</dbReference>
<evidence type="ECO:0000256" key="8">
    <source>
        <dbReference type="ARBA" id="ARBA00023242"/>
    </source>
</evidence>
<comment type="subcellular location">
    <subcellularLocation>
        <location evidence="1">Nucleus</location>
    </subcellularLocation>
</comment>
<dbReference type="InterPro" id="IPR005576">
    <property type="entry name" value="Rpb7-like_N"/>
</dbReference>
<dbReference type="EMBL" id="CAJNON010000368">
    <property type="protein sequence ID" value="CAF1223898.1"/>
    <property type="molecule type" value="Genomic_DNA"/>
</dbReference>
<evidence type="ECO:0000259" key="15">
    <source>
        <dbReference type="Pfam" id="PF08292"/>
    </source>
</evidence>
<dbReference type="PANTHER" id="PTHR12709:SF1">
    <property type="entry name" value="DNA-DIRECTED RNA POLYMERASE III SUBUNIT RPC8"/>
    <property type="match status" value="1"/>
</dbReference>
<dbReference type="InterPro" id="IPR036898">
    <property type="entry name" value="RNA_pol_Rpb7-like_N_sf"/>
</dbReference>
<dbReference type="Pfam" id="PF08292">
    <property type="entry name" value="RNA_pol_Rbc25"/>
    <property type="match status" value="1"/>
</dbReference>
<dbReference type="EMBL" id="CAJNOM010000092">
    <property type="protein sequence ID" value="CAF1029321.1"/>
    <property type="molecule type" value="Genomic_DNA"/>
</dbReference>
<evidence type="ECO:0000256" key="10">
    <source>
        <dbReference type="ARBA" id="ARBA00062626"/>
    </source>
</evidence>
<comment type="caution">
    <text evidence="18">The sequence shown here is derived from an EMBL/GenBank/DDBJ whole genome shotgun (WGS) entry which is preliminary data.</text>
</comment>
<evidence type="ECO:0000256" key="1">
    <source>
        <dbReference type="ARBA" id="ARBA00004123"/>
    </source>
</evidence>
<dbReference type="Proteomes" id="UP000663881">
    <property type="component" value="Unassembled WGS sequence"/>
</dbReference>
<evidence type="ECO:0000313" key="16">
    <source>
        <dbReference type="EMBL" id="CAF0842125.1"/>
    </source>
</evidence>
<dbReference type="PANTHER" id="PTHR12709">
    <property type="entry name" value="DNA-DIRECTED RNA POLYMERASE II, III"/>
    <property type="match status" value="1"/>
</dbReference>
<keyword evidence="4" id="KW-0399">Innate immunity</keyword>
<evidence type="ECO:0000313" key="18">
    <source>
        <dbReference type="EMBL" id="CAF1033669.1"/>
    </source>
</evidence>
<dbReference type="Proteomes" id="UP000663868">
    <property type="component" value="Unassembled WGS sequence"/>
</dbReference>
<evidence type="ECO:0000313" key="24">
    <source>
        <dbReference type="EMBL" id="CAF3634499.1"/>
    </source>
</evidence>
<evidence type="ECO:0000256" key="12">
    <source>
        <dbReference type="ARBA" id="ARBA00073027"/>
    </source>
</evidence>
<evidence type="ECO:0000313" key="17">
    <source>
        <dbReference type="EMBL" id="CAF1029321.1"/>
    </source>
</evidence>
<comment type="subunit">
    <text evidence="10">Component of the RNA polymerase III complex consisting of 17 subunits: a ten-subunit horseshoe-shaped catalytic core composed of POLR3A/RPC1, POLR3B/RPC2, POLR1C/RPAC1, POLR1D/RPAC2, POLR3K/RPC10, POLR2E/RPABC1, POLR2F/RPABC2, POLR2H/RPABC3, POLR2K/RPABC4 and POLR2L/RPABC5; a mobile stalk composed of two subunits POLR3H/RPC8 and CRCP/RPC9, protruding from the core and functioning primarily in transcription initiation; and additional subunits homologous to general transcription factors of the RNA polymerase II machinery, POLR3C/RPC3-POLR3F/RPC6-POLR3G/RPC7 heterotrimer required for transcription initiation and POLR3D/RPC4-POLR3E/RPC5 heterodimer involved in both transcription initiation and termination. Interacts with CRCP/RPC9. POLR3H/RPC8 and CRCP/RPC9 probably form a Pol III subcomplex.</text>
</comment>
<evidence type="ECO:0000256" key="9">
    <source>
        <dbReference type="ARBA" id="ARBA00054245"/>
    </source>
</evidence>
<dbReference type="EMBL" id="CAJOAZ010000252">
    <property type="protein sequence ID" value="CAF3592395.1"/>
    <property type="molecule type" value="Genomic_DNA"/>
</dbReference>
<dbReference type="GO" id="GO:0051607">
    <property type="term" value="P:defense response to virus"/>
    <property type="evidence" value="ECO:0007669"/>
    <property type="project" value="UniProtKB-KW"/>
</dbReference>